<sequence length="105" mass="10823">MPATPNAVAPTQLTILYDGAVNVYDGVPPEKAQAIMLVAAAAATTAANGPSKVGRTDTASTAAATVLTRSLSLQIPPANYELVGVLSRLHWLACDHAKVVPFFPP</sequence>
<dbReference type="PROSITE" id="PS51320">
    <property type="entry name" value="TIFY"/>
    <property type="match status" value="1"/>
</dbReference>
<feature type="domain" description="Tify" evidence="3">
    <location>
        <begin position="6"/>
        <end position="41"/>
    </location>
</feature>
<dbReference type="InterPro" id="IPR010399">
    <property type="entry name" value="Tify_dom"/>
</dbReference>
<keyword evidence="6" id="KW-1185">Reference proteome</keyword>
<dbReference type="Gramene" id="Ma09_t13660.1">
    <property type="protein sequence ID" value="Ma09_p13660.1"/>
    <property type="gene ID" value="Ma09_g13660"/>
</dbReference>
<comment type="domain">
    <text evidence="2">The jas domain is required for interaction with COI1.</text>
</comment>
<dbReference type="EnsemblPlants" id="Ma09_t13660.1">
    <property type="protein sequence ID" value="Ma09_p13660.1"/>
    <property type="gene ID" value="Ma09_g13660"/>
</dbReference>
<comment type="function">
    <text evidence="2">Repressor of jasmonate responses.</text>
</comment>
<dbReference type="InParanoid" id="A0A804KJ94"/>
<dbReference type="Pfam" id="PF06200">
    <property type="entry name" value="tify"/>
    <property type="match status" value="1"/>
</dbReference>
<name>A0A804KJ94_MUSAM</name>
<dbReference type="InterPro" id="IPR040390">
    <property type="entry name" value="TIFY/JAZ"/>
</dbReference>
<organism evidence="5 6">
    <name type="scientific">Musa acuminata subsp. malaccensis</name>
    <name type="common">Wild banana</name>
    <name type="synonym">Musa malaccensis</name>
    <dbReference type="NCBI Taxonomy" id="214687"/>
    <lineage>
        <taxon>Eukaryota</taxon>
        <taxon>Viridiplantae</taxon>
        <taxon>Streptophyta</taxon>
        <taxon>Embryophyta</taxon>
        <taxon>Tracheophyta</taxon>
        <taxon>Spermatophyta</taxon>
        <taxon>Magnoliopsida</taxon>
        <taxon>Liliopsida</taxon>
        <taxon>Zingiberales</taxon>
        <taxon>Musaceae</taxon>
        <taxon>Musa</taxon>
    </lineage>
</organism>
<dbReference type="GO" id="GO:2000022">
    <property type="term" value="P:regulation of jasmonic acid mediated signaling pathway"/>
    <property type="evidence" value="ECO:0000318"/>
    <property type="project" value="GO_Central"/>
</dbReference>
<evidence type="ECO:0000256" key="1">
    <source>
        <dbReference type="ARBA" id="ARBA00008614"/>
    </source>
</evidence>
<dbReference type="EMBL" id="HG996474">
    <property type="protein sequence ID" value="CAG1835094.1"/>
    <property type="molecule type" value="Genomic_DNA"/>
</dbReference>
<reference evidence="4" key="1">
    <citation type="submission" date="2021-03" db="EMBL/GenBank/DDBJ databases">
        <authorList>
            <consortium name="Genoscope - CEA"/>
            <person name="William W."/>
        </authorList>
    </citation>
    <scope>NUCLEOTIDE SEQUENCE</scope>
    <source>
        <strain evidence="4">Doubled-haploid Pahang</strain>
    </source>
</reference>
<dbReference type="AlphaFoldDB" id="A0A804KJ94"/>
<accession>A0A804KJ94</accession>
<evidence type="ECO:0000313" key="5">
    <source>
        <dbReference type="EnsemblPlants" id="Ma09_p13660.1"/>
    </source>
</evidence>
<reference evidence="5" key="2">
    <citation type="submission" date="2021-05" db="UniProtKB">
        <authorList>
            <consortium name="EnsemblPlants"/>
        </authorList>
    </citation>
    <scope>IDENTIFICATION</scope>
    <source>
        <strain evidence="5">subsp. malaccensis</strain>
    </source>
</reference>
<dbReference type="GO" id="GO:0031347">
    <property type="term" value="P:regulation of defense response"/>
    <property type="evidence" value="ECO:0000318"/>
    <property type="project" value="GO_Central"/>
</dbReference>
<evidence type="ECO:0000313" key="6">
    <source>
        <dbReference type="Proteomes" id="UP000012960"/>
    </source>
</evidence>
<dbReference type="PANTHER" id="PTHR33077:SF61">
    <property type="entry name" value="PROTEIN TIFY 3A-RELATED"/>
    <property type="match status" value="1"/>
</dbReference>
<proteinExistence type="inferred from homology"/>
<evidence type="ECO:0000313" key="4">
    <source>
        <dbReference type="EMBL" id="CAG1835094.1"/>
    </source>
</evidence>
<dbReference type="GO" id="GO:0009611">
    <property type="term" value="P:response to wounding"/>
    <property type="evidence" value="ECO:0000318"/>
    <property type="project" value="GO_Central"/>
</dbReference>
<gene>
    <name evidence="4" type="ORF">GSMUA_231990.1</name>
</gene>
<keyword evidence="2" id="KW-1184">Jasmonic acid signaling pathway</keyword>
<dbReference type="PANTHER" id="PTHR33077">
    <property type="entry name" value="PROTEIN TIFY 4A-RELATED-RELATED"/>
    <property type="match status" value="1"/>
</dbReference>
<comment type="similarity">
    <text evidence="1 2">Belongs to the TIFY/JAZ family.</text>
</comment>
<evidence type="ECO:0000259" key="3">
    <source>
        <dbReference type="PROSITE" id="PS51320"/>
    </source>
</evidence>
<protein>
    <recommendedName>
        <fullName evidence="2">Protein TIFY</fullName>
    </recommendedName>
    <alternativeName>
        <fullName evidence="2">Jasmonate ZIM domain-containing protein</fullName>
    </alternativeName>
</protein>
<comment type="subcellular location">
    <subcellularLocation>
        <location evidence="2">Nucleus</location>
    </subcellularLocation>
</comment>
<dbReference type="GO" id="GO:0005634">
    <property type="term" value="C:nucleus"/>
    <property type="evidence" value="ECO:0000318"/>
    <property type="project" value="GO_Central"/>
</dbReference>
<keyword evidence="2" id="KW-0539">Nucleus</keyword>
<evidence type="ECO:0000256" key="2">
    <source>
        <dbReference type="RuleBase" id="RU369065"/>
    </source>
</evidence>
<dbReference type="Proteomes" id="UP000012960">
    <property type="component" value="Unplaced"/>
</dbReference>
<dbReference type="SMART" id="SM00979">
    <property type="entry name" value="TIFY"/>
    <property type="match status" value="1"/>
</dbReference>